<evidence type="ECO:0000313" key="9">
    <source>
        <dbReference type="EMBL" id="EDW79360.1"/>
    </source>
</evidence>
<dbReference type="GO" id="GO:0046872">
    <property type="term" value="F:metal ion binding"/>
    <property type="evidence" value="ECO:0007669"/>
    <property type="project" value="UniProtKB-KW"/>
</dbReference>
<dbReference type="SMR" id="B4N405"/>
<dbReference type="InterPro" id="IPR027806">
    <property type="entry name" value="HARBI1_dom"/>
</dbReference>
<reference evidence="9 10" key="1">
    <citation type="journal article" date="2007" name="Nature">
        <title>Evolution of genes and genomes on the Drosophila phylogeny.</title>
        <authorList>
            <consortium name="Drosophila 12 Genomes Consortium"/>
            <person name="Clark A.G."/>
            <person name="Eisen M.B."/>
            <person name="Smith D.R."/>
            <person name="Bergman C.M."/>
            <person name="Oliver B."/>
            <person name="Markow T.A."/>
            <person name="Kaufman T.C."/>
            <person name="Kellis M."/>
            <person name="Gelbart W."/>
            <person name="Iyer V.N."/>
            <person name="Pollard D.A."/>
            <person name="Sackton T.B."/>
            <person name="Larracuente A.M."/>
            <person name="Singh N.D."/>
            <person name="Abad J.P."/>
            <person name="Abt D.N."/>
            <person name="Adryan B."/>
            <person name="Aguade M."/>
            <person name="Akashi H."/>
            <person name="Anderson W.W."/>
            <person name="Aquadro C.F."/>
            <person name="Ardell D.H."/>
            <person name="Arguello R."/>
            <person name="Artieri C.G."/>
            <person name="Barbash D.A."/>
            <person name="Barker D."/>
            <person name="Barsanti P."/>
            <person name="Batterham P."/>
            <person name="Batzoglou S."/>
            <person name="Begun D."/>
            <person name="Bhutkar A."/>
            <person name="Blanco E."/>
            <person name="Bosak S.A."/>
            <person name="Bradley R.K."/>
            <person name="Brand A.D."/>
            <person name="Brent M.R."/>
            <person name="Brooks A.N."/>
            <person name="Brown R.H."/>
            <person name="Butlin R.K."/>
            <person name="Caggese C."/>
            <person name="Calvi B.R."/>
            <person name="Bernardo de Carvalho A."/>
            <person name="Caspi A."/>
            <person name="Castrezana S."/>
            <person name="Celniker S.E."/>
            <person name="Chang J.L."/>
            <person name="Chapple C."/>
            <person name="Chatterji S."/>
            <person name="Chinwalla A."/>
            <person name="Civetta A."/>
            <person name="Clifton S.W."/>
            <person name="Comeron J.M."/>
            <person name="Costello J.C."/>
            <person name="Coyne J.A."/>
            <person name="Daub J."/>
            <person name="David R.G."/>
            <person name="Delcher A.L."/>
            <person name="Delehaunty K."/>
            <person name="Do C.B."/>
            <person name="Ebling H."/>
            <person name="Edwards K."/>
            <person name="Eickbush T."/>
            <person name="Evans J.D."/>
            <person name="Filipski A."/>
            <person name="Findeiss S."/>
            <person name="Freyhult E."/>
            <person name="Fulton L."/>
            <person name="Fulton R."/>
            <person name="Garcia A.C."/>
            <person name="Gardiner A."/>
            <person name="Garfield D.A."/>
            <person name="Garvin B.E."/>
            <person name="Gibson G."/>
            <person name="Gilbert D."/>
            <person name="Gnerre S."/>
            <person name="Godfrey J."/>
            <person name="Good R."/>
            <person name="Gotea V."/>
            <person name="Gravely B."/>
            <person name="Greenberg A.J."/>
            <person name="Griffiths-Jones S."/>
            <person name="Gross S."/>
            <person name="Guigo R."/>
            <person name="Gustafson E.A."/>
            <person name="Haerty W."/>
            <person name="Hahn M.W."/>
            <person name="Halligan D.L."/>
            <person name="Halpern A.L."/>
            <person name="Halter G.M."/>
            <person name="Han M.V."/>
            <person name="Heger A."/>
            <person name="Hillier L."/>
            <person name="Hinrichs A.S."/>
            <person name="Holmes I."/>
            <person name="Hoskins R.A."/>
            <person name="Hubisz M.J."/>
            <person name="Hultmark D."/>
            <person name="Huntley M.A."/>
            <person name="Jaffe D.B."/>
            <person name="Jagadeeshan S."/>
            <person name="Jeck W.R."/>
            <person name="Johnson J."/>
            <person name="Jones C.D."/>
            <person name="Jordan W.C."/>
            <person name="Karpen G.H."/>
            <person name="Kataoka E."/>
            <person name="Keightley P.D."/>
            <person name="Kheradpour P."/>
            <person name="Kirkness E.F."/>
            <person name="Koerich L.B."/>
            <person name="Kristiansen K."/>
            <person name="Kudrna D."/>
            <person name="Kulathinal R.J."/>
            <person name="Kumar S."/>
            <person name="Kwok R."/>
            <person name="Lander E."/>
            <person name="Langley C.H."/>
            <person name="Lapoint R."/>
            <person name="Lazzaro B.P."/>
            <person name="Lee S.J."/>
            <person name="Levesque L."/>
            <person name="Li R."/>
            <person name="Lin C.F."/>
            <person name="Lin M.F."/>
            <person name="Lindblad-Toh K."/>
            <person name="Llopart A."/>
            <person name="Long M."/>
            <person name="Low L."/>
            <person name="Lozovsky E."/>
            <person name="Lu J."/>
            <person name="Luo M."/>
            <person name="Machado C.A."/>
            <person name="Makalowski W."/>
            <person name="Marzo M."/>
            <person name="Matsuda M."/>
            <person name="Matzkin L."/>
            <person name="McAllister B."/>
            <person name="McBride C.S."/>
            <person name="McKernan B."/>
            <person name="McKernan K."/>
            <person name="Mendez-Lago M."/>
            <person name="Minx P."/>
            <person name="Mollenhauer M.U."/>
            <person name="Montooth K."/>
            <person name="Mount S.M."/>
            <person name="Mu X."/>
            <person name="Myers E."/>
            <person name="Negre B."/>
            <person name="Newfeld S."/>
            <person name="Nielsen R."/>
            <person name="Noor M.A."/>
            <person name="O'Grady P."/>
            <person name="Pachter L."/>
            <person name="Papaceit M."/>
            <person name="Parisi M.J."/>
            <person name="Parisi M."/>
            <person name="Parts L."/>
            <person name="Pedersen J.S."/>
            <person name="Pesole G."/>
            <person name="Phillippy A.M."/>
            <person name="Ponting C.P."/>
            <person name="Pop M."/>
            <person name="Porcelli D."/>
            <person name="Powell J.R."/>
            <person name="Prohaska S."/>
            <person name="Pruitt K."/>
            <person name="Puig M."/>
            <person name="Quesneville H."/>
            <person name="Ram K.R."/>
            <person name="Rand D."/>
            <person name="Rasmussen M.D."/>
            <person name="Reed L.K."/>
            <person name="Reenan R."/>
            <person name="Reily A."/>
            <person name="Remington K.A."/>
            <person name="Rieger T.T."/>
            <person name="Ritchie M.G."/>
            <person name="Robin C."/>
            <person name="Rogers Y.H."/>
            <person name="Rohde C."/>
            <person name="Rozas J."/>
            <person name="Rubenfield M.J."/>
            <person name="Ruiz A."/>
            <person name="Russo S."/>
            <person name="Salzberg S.L."/>
            <person name="Sanchez-Gracia A."/>
            <person name="Saranga D.J."/>
            <person name="Sato H."/>
            <person name="Schaeffer S.W."/>
            <person name="Schatz M.C."/>
            <person name="Schlenke T."/>
            <person name="Schwartz R."/>
            <person name="Segarra C."/>
            <person name="Singh R.S."/>
            <person name="Sirot L."/>
            <person name="Sirota M."/>
            <person name="Sisneros N.B."/>
            <person name="Smith C.D."/>
            <person name="Smith T.F."/>
            <person name="Spieth J."/>
            <person name="Stage D.E."/>
            <person name="Stark A."/>
            <person name="Stephan W."/>
            <person name="Strausberg R.L."/>
            <person name="Strempel S."/>
            <person name="Sturgill D."/>
            <person name="Sutton G."/>
            <person name="Sutton G.G."/>
            <person name="Tao W."/>
            <person name="Teichmann S."/>
            <person name="Tobari Y.N."/>
            <person name="Tomimura Y."/>
            <person name="Tsolas J.M."/>
            <person name="Valente V.L."/>
            <person name="Venter E."/>
            <person name="Venter J.C."/>
            <person name="Vicario S."/>
            <person name="Vieira F.G."/>
            <person name="Vilella A.J."/>
            <person name="Villasante A."/>
            <person name="Walenz B."/>
            <person name="Wang J."/>
            <person name="Wasserman M."/>
            <person name="Watts T."/>
            <person name="Wilson D."/>
            <person name="Wilson R.K."/>
            <person name="Wing R.A."/>
            <person name="Wolfner M.F."/>
            <person name="Wong A."/>
            <person name="Wong G.K."/>
            <person name="Wu C.I."/>
            <person name="Wu G."/>
            <person name="Yamamoto D."/>
            <person name="Yang H.P."/>
            <person name="Yang S.P."/>
            <person name="Yorke J.A."/>
            <person name="Yoshida K."/>
            <person name="Zdobnov E."/>
            <person name="Zhang P."/>
            <person name="Zhang Y."/>
            <person name="Zimin A.V."/>
            <person name="Baldwin J."/>
            <person name="Abdouelleil A."/>
            <person name="Abdulkadir J."/>
            <person name="Abebe A."/>
            <person name="Abera B."/>
            <person name="Abreu J."/>
            <person name="Acer S.C."/>
            <person name="Aftuck L."/>
            <person name="Alexander A."/>
            <person name="An P."/>
            <person name="Anderson E."/>
            <person name="Anderson S."/>
            <person name="Arachi H."/>
            <person name="Azer M."/>
            <person name="Bachantsang P."/>
            <person name="Barry A."/>
            <person name="Bayul T."/>
            <person name="Berlin A."/>
            <person name="Bessette D."/>
            <person name="Bloom T."/>
            <person name="Blye J."/>
            <person name="Boguslavskiy L."/>
            <person name="Bonnet C."/>
            <person name="Boukhgalter B."/>
            <person name="Bourzgui I."/>
            <person name="Brown A."/>
            <person name="Cahill P."/>
            <person name="Channer S."/>
            <person name="Cheshatsang Y."/>
            <person name="Chuda L."/>
            <person name="Citroen M."/>
            <person name="Collymore A."/>
            <person name="Cooke P."/>
            <person name="Costello M."/>
            <person name="D'Aco K."/>
            <person name="Daza R."/>
            <person name="De Haan G."/>
            <person name="DeGray S."/>
            <person name="DeMaso C."/>
            <person name="Dhargay N."/>
            <person name="Dooley K."/>
            <person name="Dooley E."/>
            <person name="Doricent M."/>
            <person name="Dorje P."/>
            <person name="Dorjee K."/>
            <person name="Dupes A."/>
            <person name="Elong R."/>
            <person name="Falk J."/>
            <person name="Farina A."/>
            <person name="Faro S."/>
            <person name="Ferguson D."/>
            <person name="Fisher S."/>
            <person name="Foley C.D."/>
            <person name="Franke A."/>
            <person name="Friedrich D."/>
            <person name="Gadbois L."/>
            <person name="Gearin G."/>
            <person name="Gearin C.R."/>
            <person name="Giannoukos G."/>
            <person name="Goode T."/>
            <person name="Graham J."/>
            <person name="Grandbois E."/>
            <person name="Grewal S."/>
            <person name="Gyaltsen K."/>
            <person name="Hafez N."/>
            <person name="Hagos B."/>
            <person name="Hall J."/>
            <person name="Henson C."/>
            <person name="Hollinger A."/>
            <person name="Honan T."/>
            <person name="Huard M.D."/>
            <person name="Hughes L."/>
            <person name="Hurhula B."/>
            <person name="Husby M.E."/>
            <person name="Kamat A."/>
            <person name="Kanga B."/>
            <person name="Kashin S."/>
            <person name="Khazanovich D."/>
            <person name="Kisner P."/>
            <person name="Lance K."/>
            <person name="Lara M."/>
            <person name="Lee W."/>
            <person name="Lennon N."/>
            <person name="Letendre F."/>
            <person name="LeVine R."/>
            <person name="Lipovsky A."/>
            <person name="Liu X."/>
            <person name="Liu J."/>
            <person name="Liu S."/>
            <person name="Lokyitsang T."/>
            <person name="Lokyitsang Y."/>
            <person name="Lubonja R."/>
            <person name="Lui A."/>
            <person name="MacDonald P."/>
            <person name="Magnisalis V."/>
            <person name="Maru K."/>
            <person name="Matthews C."/>
            <person name="McCusker W."/>
            <person name="McDonough S."/>
            <person name="Mehta T."/>
            <person name="Meldrim J."/>
            <person name="Meneus L."/>
            <person name="Mihai O."/>
            <person name="Mihalev A."/>
            <person name="Mihova T."/>
            <person name="Mittelman R."/>
            <person name="Mlenga V."/>
            <person name="Montmayeur A."/>
            <person name="Mulrain L."/>
            <person name="Navidi A."/>
            <person name="Naylor J."/>
            <person name="Negash T."/>
            <person name="Nguyen T."/>
            <person name="Nguyen N."/>
            <person name="Nicol R."/>
            <person name="Norbu C."/>
            <person name="Norbu N."/>
            <person name="Novod N."/>
            <person name="O'Neill B."/>
            <person name="Osman S."/>
            <person name="Markiewicz E."/>
            <person name="Oyono O.L."/>
            <person name="Patti C."/>
            <person name="Phunkhang P."/>
            <person name="Pierre F."/>
            <person name="Priest M."/>
            <person name="Raghuraman S."/>
            <person name="Rege F."/>
            <person name="Reyes R."/>
            <person name="Rise C."/>
            <person name="Rogov P."/>
            <person name="Ross K."/>
            <person name="Ryan E."/>
            <person name="Settipalli S."/>
            <person name="Shea T."/>
            <person name="Sherpa N."/>
            <person name="Shi L."/>
            <person name="Shih D."/>
            <person name="Sparrow T."/>
            <person name="Spaulding J."/>
            <person name="Stalker J."/>
            <person name="Stange-Thomann N."/>
            <person name="Stavropoulos S."/>
            <person name="Stone C."/>
            <person name="Strader C."/>
            <person name="Tesfaye S."/>
            <person name="Thomson T."/>
            <person name="Thoulutsang Y."/>
            <person name="Thoulutsang D."/>
            <person name="Topham K."/>
            <person name="Topping I."/>
            <person name="Tsamla T."/>
            <person name="Vassiliev H."/>
            <person name="Vo A."/>
            <person name="Wangchuk T."/>
            <person name="Wangdi T."/>
            <person name="Weiand M."/>
            <person name="Wilkinson J."/>
            <person name="Wilson A."/>
            <person name="Yadav S."/>
            <person name="Young G."/>
            <person name="Yu Q."/>
            <person name="Zembek L."/>
            <person name="Zhong D."/>
            <person name="Zimmer A."/>
            <person name="Zwirko Z."/>
            <person name="Jaffe D.B."/>
            <person name="Alvarez P."/>
            <person name="Brockman W."/>
            <person name="Butler J."/>
            <person name="Chin C."/>
            <person name="Gnerre S."/>
            <person name="Grabherr M."/>
            <person name="Kleber M."/>
            <person name="Mauceli E."/>
            <person name="MacCallum I."/>
        </authorList>
    </citation>
    <scope>NUCLEOTIDE SEQUENCE [LARGE SCALE GENOMIC DNA]</scope>
    <source>
        <strain evidence="10">Tucson 14030-0811.24</strain>
    </source>
</reference>
<evidence type="ECO:0000256" key="4">
    <source>
        <dbReference type="ARBA" id="ARBA00022722"/>
    </source>
</evidence>
<keyword evidence="10" id="KW-1185">Reference proteome</keyword>
<dbReference type="OrthoDB" id="2668416at2759"/>
<dbReference type="PANTHER" id="PTHR22930">
    <property type="match status" value="1"/>
</dbReference>
<comment type="subcellular location">
    <subcellularLocation>
        <location evidence="2">Nucleus</location>
    </subcellularLocation>
</comment>
<organism evidence="9 10">
    <name type="scientific">Drosophila willistoni</name>
    <name type="common">Fruit fly</name>
    <dbReference type="NCBI Taxonomy" id="7260"/>
    <lineage>
        <taxon>Eukaryota</taxon>
        <taxon>Metazoa</taxon>
        <taxon>Ecdysozoa</taxon>
        <taxon>Arthropoda</taxon>
        <taxon>Hexapoda</taxon>
        <taxon>Insecta</taxon>
        <taxon>Pterygota</taxon>
        <taxon>Neoptera</taxon>
        <taxon>Endopterygota</taxon>
        <taxon>Diptera</taxon>
        <taxon>Brachycera</taxon>
        <taxon>Muscomorpha</taxon>
        <taxon>Ephydroidea</taxon>
        <taxon>Drosophilidae</taxon>
        <taxon>Drosophila</taxon>
        <taxon>Sophophora</taxon>
    </lineage>
</organism>
<sequence>MEEEINLATADLSDVLEKLQTSKTSGDLKSRQVEVAHLIELHIQRIKRTVIMVRPRSQQRTRKRFRMLRTFFMRQLIEMQSKYMQMYAMLRLKQFQLQTASQCTNEKSTEKVQQATKECSTSEAVDQIAVNVPRQRQFFEHLMPNFSDNEFLSKLHVTRSTFQTLCRQLSSTLRSAEDLQPPPIVTANKCVALALYFLASGERISLIAEQFALPRARAIKCLKIFCNAVMSGLGKALRRLPQMKVDCDNVAAGFQRESNMPAALMGVLGVCSIPIRASGYLLMEFLLDDRMLFRELQLGNGNRAATCSPLVPSFAVIPNALTSLPKRQINERRVPSFVLAPGDQNYPMRPWLLQRYPEPEAPHEHDFNEVADHLYELSDSALHRFMSRWHFLSQPLDISFQTASCIIQAAAVLHNLLEELSEPHLPEWGSKVKVSQFRATHPMQKPPSDGDEDDSELVERALDVRDFLARTISSTEI</sequence>
<dbReference type="GO" id="GO:0016787">
    <property type="term" value="F:hydrolase activity"/>
    <property type="evidence" value="ECO:0007669"/>
    <property type="project" value="UniProtKB-KW"/>
</dbReference>
<dbReference type="KEGG" id="dwi:6645459"/>
<dbReference type="HOGENOM" id="CLU_572755_0_0_1"/>
<dbReference type="PhylomeDB" id="B4N405"/>
<dbReference type="EMBL" id="CH964095">
    <property type="protein sequence ID" value="EDW79360.1"/>
    <property type="molecule type" value="Genomic_DNA"/>
</dbReference>
<evidence type="ECO:0000256" key="6">
    <source>
        <dbReference type="ARBA" id="ARBA00022801"/>
    </source>
</evidence>
<dbReference type="AlphaFoldDB" id="B4N405"/>
<dbReference type="InterPro" id="IPR045249">
    <property type="entry name" value="HARBI1-like"/>
</dbReference>
<feature type="domain" description="DDE Tnp4" evidence="8">
    <location>
        <begin position="342"/>
        <end position="415"/>
    </location>
</feature>
<dbReference type="GO" id="GO:0004518">
    <property type="term" value="F:nuclease activity"/>
    <property type="evidence" value="ECO:0007669"/>
    <property type="project" value="UniProtKB-KW"/>
</dbReference>
<evidence type="ECO:0000259" key="8">
    <source>
        <dbReference type="Pfam" id="PF13359"/>
    </source>
</evidence>
<evidence type="ECO:0000256" key="2">
    <source>
        <dbReference type="ARBA" id="ARBA00004123"/>
    </source>
</evidence>
<accession>B4N405</accession>
<dbReference type="OMA" id="SFFMQQM"/>
<dbReference type="PANTHER" id="PTHR22930:SF85">
    <property type="entry name" value="GH03217P-RELATED"/>
    <property type="match status" value="1"/>
</dbReference>
<comment type="similarity">
    <text evidence="3">Belongs to the HARBI1 family.</text>
</comment>
<evidence type="ECO:0000256" key="1">
    <source>
        <dbReference type="ARBA" id="ARBA00001968"/>
    </source>
</evidence>
<protein>
    <recommendedName>
        <fullName evidence="8">DDE Tnp4 domain-containing protein</fullName>
    </recommendedName>
</protein>
<name>B4N405_DROWI</name>
<keyword evidence="5" id="KW-0479">Metal-binding</keyword>
<dbReference type="Pfam" id="PF13359">
    <property type="entry name" value="DDE_Tnp_4"/>
    <property type="match status" value="1"/>
</dbReference>
<keyword evidence="4" id="KW-0540">Nuclease</keyword>
<gene>
    <name evidence="9" type="primary">Dwil\GK25178</name>
    <name evidence="9" type="ORF">Dwil_GK25178</name>
</gene>
<proteinExistence type="inferred from homology"/>
<dbReference type="GO" id="GO:0005634">
    <property type="term" value="C:nucleus"/>
    <property type="evidence" value="ECO:0007669"/>
    <property type="project" value="UniProtKB-SubCell"/>
</dbReference>
<evidence type="ECO:0000256" key="3">
    <source>
        <dbReference type="ARBA" id="ARBA00006958"/>
    </source>
</evidence>
<keyword evidence="6" id="KW-0378">Hydrolase</keyword>
<keyword evidence="7" id="KW-0539">Nucleus</keyword>
<dbReference type="InParanoid" id="B4N405"/>
<dbReference type="eggNOG" id="KOG4585">
    <property type="taxonomic scope" value="Eukaryota"/>
</dbReference>
<comment type="cofactor">
    <cofactor evidence="1">
        <name>a divalent metal cation</name>
        <dbReference type="ChEBI" id="CHEBI:60240"/>
    </cofactor>
</comment>
<evidence type="ECO:0000256" key="5">
    <source>
        <dbReference type="ARBA" id="ARBA00022723"/>
    </source>
</evidence>
<evidence type="ECO:0000256" key="7">
    <source>
        <dbReference type="ARBA" id="ARBA00023242"/>
    </source>
</evidence>
<evidence type="ECO:0000313" key="10">
    <source>
        <dbReference type="Proteomes" id="UP000007798"/>
    </source>
</evidence>
<dbReference type="Proteomes" id="UP000007798">
    <property type="component" value="Unassembled WGS sequence"/>
</dbReference>